<keyword evidence="1" id="KW-0175">Coiled coil</keyword>
<dbReference type="STRING" id="403673.A0A177WTH3"/>
<dbReference type="VEuPathDB" id="FungiDB:BDEG_26797"/>
<reference evidence="2 3" key="1">
    <citation type="submission" date="2006-10" db="EMBL/GenBank/DDBJ databases">
        <title>The Genome Sequence of Batrachochytrium dendrobatidis JEL423.</title>
        <authorList>
            <consortium name="The Broad Institute Genome Sequencing Platform"/>
            <person name="Birren B."/>
            <person name="Lander E."/>
            <person name="Galagan J."/>
            <person name="Cuomo C."/>
            <person name="Devon K."/>
            <person name="Jaffe D."/>
            <person name="Butler J."/>
            <person name="Alvarez P."/>
            <person name="Gnerre S."/>
            <person name="Grabherr M."/>
            <person name="Kleber M."/>
            <person name="Mauceli E."/>
            <person name="Brockman W."/>
            <person name="Young S."/>
            <person name="LaButti K."/>
            <person name="Sykes S."/>
            <person name="DeCaprio D."/>
            <person name="Crawford M."/>
            <person name="Koehrsen M."/>
            <person name="Engels R."/>
            <person name="Montgomery P."/>
            <person name="Pearson M."/>
            <person name="Howarth C."/>
            <person name="Larson L."/>
            <person name="White J."/>
            <person name="O'Leary S."/>
            <person name="Kodira C."/>
            <person name="Zeng Q."/>
            <person name="Yandava C."/>
            <person name="Alvarado L."/>
            <person name="Longcore J."/>
            <person name="James T."/>
        </authorList>
    </citation>
    <scope>NUCLEOTIDE SEQUENCE [LARGE SCALE GENOMIC DNA]</scope>
    <source>
        <strain evidence="2 3">JEL423</strain>
    </source>
</reference>
<name>A0A177WTH3_BATDL</name>
<dbReference type="EMBL" id="DS022310">
    <property type="protein sequence ID" value="OAJ43437.1"/>
    <property type="molecule type" value="Genomic_DNA"/>
</dbReference>
<gene>
    <name evidence="2" type="ORF">BDEG_26797</name>
</gene>
<evidence type="ECO:0008006" key="4">
    <source>
        <dbReference type="Google" id="ProtNLM"/>
    </source>
</evidence>
<evidence type="ECO:0000256" key="1">
    <source>
        <dbReference type="SAM" id="Coils"/>
    </source>
</evidence>
<sequence>MSESYKRLDAVQQEIEDLLKKETELKKKAKKAQLTGEDERQLENIGENRSIRKTSRKKNQSCFREADLKWIASVTGIDCKYRLWTSFTSELDEAVVPSPGFQQAYENVSKTFHMRTGAGRRIFLNLFLSDIVLLPEFKNTLLIFPGIEMSVESKGPKKRRLNGKTDYTVGFGKDVDIFDNTPPRELHLVAIEAKNSSFDHEDLWQCVAETATLYKSRKDAGKAKCSVWGVLSNATDWKFIHIDEEGKLWRSEKYMLNLRLYNQDQVTFIYRMLHFVIKRCFESCTPNPTPSSSSAHLNE</sequence>
<evidence type="ECO:0000313" key="3">
    <source>
        <dbReference type="Proteomes" id="UP000077115"/>
    </source>
</evidence>
<dbReference type="OrthoDB" id="2152036at2759"/>
<accession>A0A177WTH3</accession>
<proteinExistence type="predicted"/>
<dbReference type="Proteomes" id="UP000077115">
    <property type="component" value="Unassembled WGS sequence"/>
</dbReference>
<dbReference type="AlphaFoldDB" id="A0A177WTH3"/>
<evidence type="ECO:0000313" key="2">
    <source>
        <dbReference type="EMBL" id="OAJ43437.1"/>
    </source>
</evidence>
<organism evidence="2 3">
    <name type="scientific">Batrachochytrium dendrobatidis (strain JEL423)</name>
    <dbReference type="NCBI Taxonomy" id="403673"/>
    <lineage>
        <taxon>Eukaryota</taxon>
        <taxon>Fungi</taxon>
        <taxon>Fungi incertae sedis</taxon>
        <taxon>Chytridiomycota</taxon>
        <taxon>Chytridiomycota incertae sedis</taxon>
        <taxon>Chytridiomycetes</taxon>
        <taxon>Rhizophydiales</taxon>
        <taxon>Rhizophydiales incertae sedis</taxon>
        <taxon>Batrachochytrium</taxon>
    </lineage>
</organism>
<feature type="coiled-coil region" evidence="1">
    <location>
        <begin position="1"/>
        <end position="35"/>
    </location>
</feature>
<protein>
    <recommendedName>
        <fullName evidence="4">Fungal-type protein kinase domain-containing protein</fullName>
    </recommendedName>
</protein>
<reference evidence="2 3" key="2">
    <citation type="submission" date="2016-05" db="EMBL/GenBank/DDBJ databases">
        <title>Lineage-specific infection strategies underlie the spectrum of fungal disease in amphibians.</title>
        <authorList>
            <person name="Cuomo C.A."/>
            <person name="Farrer R.A."/>
            <person name="James T."/>
            <person name="Longcore J."/>
            <person name="Birren B."/>
        </authorList>
    </citation>
    <scope>NUCLEOTIDE SEQUENCE [LARGE SCALE GENOMIC DNA]</scope>
    <source>
        <strain evidence="2 3">JEL423</strain>
    </source>
</reference>